<keyword evidence="6" id="KW-1185">Reference proteome</keyword>
<dbReference type="RefSeq" id="WP_212813268.1">
    <property type="nucleotide sequence ID" value="NZ_AP024329.1"/>
</dbReference>
<dbReference type="InterPro" id="IPR020904">
    <property type="entry name" value="Sc_DH/Rdtase_CS"/>
</dbReference>
<dbReference type="SUPFAM" id="SSF51735">
    <property type="entry name" value="NAD(P)-binding Rossmann-fold domains"/>
    <property type="match status" value="1"/>
</dbReference>
<dbReference type="PROSITE" id="PS00061">
    <property type="entry name" value="ADH_SHORT"/>
    <property type="match status" value="1"/>
</dbReference>
<evidence type="ECO:0000259" key="4">
    <source>
        <dbReference type="SMART" id="SM00822"/>
    </source>
</evidence>
<dbReference type="PANTHER" id="PTHR44196">
    <property type="entry name" value="DEHYDROGENASE/REDUCTASE SDR FAMILY MEMBER 7B"/>
    <property type="match status" value="1"/>
</dbReference>
<dbReference type="Proteomes" id="UP000677515">
    <property type="component" value="Chromosome"/>
</dbReference>
<keyword evidence="2" id="KW-0560">Oxidoreductase</keyword>
<dbReference type="InterPro" id="IPR057326">
    <property type="entry name" value="KR_dom"/>
</dbReference>
<evidence type="ECO:0000256" key="1">
    <source>
        <dbReference type="ARBA" id="ARBA00006484"/>
    </source>
</evidence>
<organism evidence="5 6">
    <name type="scientific">Erwinia rhapontici</name>
    <name type="common">Pectobacterium rhapontici</name>
    <dbReference type="NCBI Taxonomy" id="55212"/>
    <lineage>
        <taxon>Bacteria</taxon>
        <taxon>Pseudomonadati</taxon>
        <taxon>Pseudomonadota</taxon>
        <taxon>Gammaproteobacteria</taxon>
        <taxon>Enterobacterales</taxon>
        <taxon>Erwiniaceae</taxon>
        <taxon>Erwinia</taxon>
    </lineage>
</organism>
<evidence type="ECO:0000313" key="6">
    <source>
        <dbReference type="Proteomes" id="UP000677515"/>
    </source>
</evidence>
<accession>A0ABN6DP22</accession>
<dbReference type="PRINTS" id="PR00080">
    <property type="entry name" value="SDRFAMILY"/>
</dbReference>
<dbReference type="InterPro" id="IPR002347">
    <property type="entry name" value="SDR_fam"/>
</dbReference>
<evidence type="ECO:0000256" key="2">
    <source>
        <dbReference type="ARBA" id="ARBA00023002"/>
    </source>
</evidence>
<name>A0ABN6DP22_ERWRD</name>
<feature type="domain" description="Ketoreductase" evidence="4">
    <location>
        <begin position="4"/>
        <end position="209"/>
    </location>
</feature>
<dbReference type="CDD" id="cd05233">
    <property type="entry name" value="SDR_c"/>
    <property type="match status" value="1"/>
</dbReference>
<dbReference type="EMBL" id="AP024329">
    <property type="protein sequence ID" value="BCQ36473.1"/>
    <property type="molecule type" value="Genomic_DNA"/>
</dbReference>
<dbReference type="InterPro" id="IPR036291">
    <property type="entry name" value="NAD(P)-bd_dom_sf"/>
</dbReference>
<proteinExistence type="inferred from homology"/>
<reference evidence="5 6" key="1">
    <citation type="submission" date="2021-01" db="EMBL/GenBank/DDBJ databases">
        <title>Complete genome sequence of Erwinia rhapontici MAFF 311153.</title>
        <authorList>
            <person name="Morohoshi T."/>
            <person name="Someya N."/>
        </authorList>
    </citation>
    <scope>NUCLEOTIDE SEQUENCE [LARGE SCALE GENOMIC DNA]</scope>
    <source>
        <strain evidence="5 6">MAFF 311153</strain>
    </source>
</reference>
<comment type="similarity">
    <text evidence="1 3">Belongs to the short-chain dehydrogenases/reductases (SDR) family.</text>
</comment>
<protein>
    <submittedName>
        <fullName evidence="5">Oxidoreductase</fullName>
    </submittedName>
</protein>
<dbReference type="PRINTS" id="PR00081">
    <property type="entry name" value="GDHRDH"/>
</dbReference>
<evidence type="ECO:0000256" key="3">
    <source>
        <dbReference type="RuleBase" id="RU000363"/>
    </source>
</evidence>
<sequence>MSNKVALITGASRGIGHHLARHLHAAGYHLILIARNAQALNALANSLGSARVQTLALDVCDYPAVAQQVQQALSVHAQLDVLINAAGIFRGGSTQTALDDFSAMLATNVTAIHHLCQLCVPWLSKSQEGRIFNLASVSGVQPYGSVASYAASKHALVGYSRSIARELGAQGIKVTTLCPDVVDTDMAQGSGLAADEMLSTDDLCRAVDFVMSLSPAAVVEQLTIGRQYRPRKPV</sequence>
<dbReference type="SMART" id="SM00822">
    <property type="entry name" value="PKS_KR"/>
    <property type="match status" value="1"/>
</dbReference>
<evidence type="ECO:0000313" key="5">
    <source>
        <dbReference type="EMBL" id="BCQ36473.1"/>
    </source>
</evidence>
<dbReference type="Pfam" id="PF00106">
    <property type="entry name" value="adh_short"/>
    <property type="match status" value="1"/>
</dbReference>
<dbReference type="Gene3D" id="3.40.50.720">
    <property type="entry name" value="NAD(P)-binding Rossmann-like Domain"/>
    <property type="match status" value="1"/>
</dbReference>
<gene>
    <name evidence="5" type="ORF">ERHA53_38160</name>
</gene>
<dbReference type="PANTHER" id="PTHR44196:SF1">
    <property type="entry name" value="DEHYDROGENASE_REDUCTASE SDR FAMILY MEMBER 7B"/>
    <property type="match status" value="1"/>
</dbReference>